<proteinExistence type="predicted"/>
<organism evidence="3 4">
    <name type="scientific">Lithospermum erythrorhizon</name>
    <name type="common">Purple gromwell</name>
    <name type="synonym">Lithospermum officinale var. erythrorhizon</name>
    <dbReference type="NCBI Taxonomy" id="34254"/>
    <lineage>
        <taxon>Eukaryota</taxon>
        <taxon>Viridiplantae</taxon>
        <taxon>Streptophyta</taxon>
        <taxon>Embryophyta</taxon>
        <taxon>Tracheophyta</taxon>
        <taxon>Spermatophyta</taxon>
        <taxon>Magnoliopsida</taxon>
        <taxon>eudicotyledons</taxon>
        <taxon>Gunneridae</taxon>
        <taxon>Pentapetalae</taxon>
        <taxon>asterids</taxon>
        <taxon>lamiids</taxon>
        <taxon>Boraginales</taxon>
        <taxon>Boraginaceae</taxon>
        <taxon>Boraginoideae</taxon>
        <taxon>Lithospermeae</taxon>
        <taxon>Lithospermum</taxon>
    </lineage>
</organism>
<evidence type="ECO:0000313" key="4">
    <source>
        <dbReference type="Proteomes" id="UP001454036"/>
    </source>
</evidence>
<comment type="caution">
    <text evidence="3">The sequence shown here is derived from an EMBL/GenBank/DDBJ whole genome shotgun (WGS) entry which is preliminary data.</text>
</comment>
<dbReference type="AlphaFoldDB" id="A0AAV3RNF7"/>
<evidence type="ECO:0000256" key="2">
    <source>
        <dbReference type="SAM" id="MobiDB-lite"/>
    </source>
</evidence>
<keyword evidence="1" id="KW-0175">Coiled coil</keyword>
<feature type="coiled-coil region" evidence="1">
    <location>
        <begin position="231"/>
        <end position="258"/>
    </location>
</feature>
<evidence type="ECO:0000313" key="3">
    <source>
        <dbReference type="EMBL" id="GAA0183213.1"/>
    </source>
</evidence>
<protein>
    <submittedName>
        <fullName evidence="3">Uncharacterized protein</fullName>
    </submittedName>
</protein>
<gene>
    <name evidence="3" type="ORF">LIER_30671</name>
</gene>
<sequence length="352" mass="38781">MSGFVEEVLVTLDCAQGQLIPFAWLGTSSDAPSSAPIPKKPRKASKKTVHEDVSIETEVVPETFIHPPPTLAHPAAIILMDQVPALDITTYAPKSSSISPPSKVSSSFDANPLGVPYCLPSGITVTKKTVSRREEPTTSLLLKNCTLQKDMEGIMGYSSPTELQDAFSHFHLKEFSSFSFKYLMIFLSLIRGLLTFMQSTECAHGLFLKWKESEKSRATSETEKTSLENFLSDVIRERDEARAQAEVLKNKHEHLQAVCDGLVKSKSDLSYKHEVEVGILKSSLEESKQRSQDLKAQLASSQQLLAALEKQLEQLSTRPSPEVVIKREEESDDGDSDGAHSDDGLGEDEEDA</sequence>
<dbReference type="Proteomes" id="UP001454036">
    <property type="component" value="Unassembled WGS sequence"/>
</dbReference>
<feature type="region of interest" description="Disordered" evidence="2">
    <location>
        <begin position="312"/>
        <end position="352"/>
    </location>
</feature>
<dbReference type="EMBL" id="BAABME010011082">
    <property type="protein sequence ID" value="GAA0183213.1"/>
    <property type="molecule type" value="Genomic_DNA"/>
</dbReference>
<evidence type="ECO:0000256" key="1">
    <source>
        <dbReference type="SAM" id="Coils"/>
    </source>
</evidence>
<reference evidence="3 4" key="1">
    <citation type="submission" date="2024-01" db="EMBL/GenBank/DDBJ databases">
        <title>The complete chloroplast genome sequence of Lithospermum erythrorhizon: insights into the phylogenetic relationship among Boraginaceae species and the maternal lineages of purple gromwells.</title>
        <authorList>
            <person name="Okada T."/>
            <person name="Watanabe K."/>
        </authorList>
    </citation>
    <scope>NUCLEOTIDE SEQUENCE [LARGE SCALE GENOMIC DNA]</scope>
</reference>
<keyword evidence="4" id="KW-1185">Reference proteome</keyword>
<feature type="region of interest" description="Disordered" evidence="2">
    <location>
        <begin position="29"/>
        <end position="50"/>
    </location>
</feature>
<name>A0AAV3RNF7_LITER</name>
<accession>A0AAV3RNF7</accession>